<sequence length="79" mass="8644">METVMSSDLEFGLSRTTGASSAMSKLRNGSSGPYTQFIRTGGNAQLRPDGTGIRTWRPHASQQTQACYQVQAKESRLTF</sequence>
<evidence type="ECO:0000313" key="2">
    <source>
        <dbReference type="Proteomes" id="UP001054945"/>
    </source>
</evidence>
<protein>
    <submittedName>
        <fullName evidence="1">Uncharacterized protein</fullName>
    </submittedName>
</protein>
<dbReference type="Proteomes" id="UP001054945">
    <property type="component" value="Unassembled WGS sequence"/>
</dbReference>
<gene>
    <name evidence="1" type="ORF">CEXT_718791</name>
</gene>
<accession>A0AAV4PUI2</accession>
<proteinExistence type="predicted"/>
<evidence type="ECO:0000313" key="1">
    <source>
        <dbReference type="EMBL" id="GIX99590.1"/>
    </source>
</evidence>
<reference evidence="1 2" key="1">
    <citation type="submission" date="2021-06" db="EMBL/GenBank/DDBJ databases">
        <title>Caerostris extrusa draft genome.</title>
        <authorList>
            <person name="Kono N."/>
            <person name="Arakawa K."/>
        </authorList>
    </citation>
    <scope>NUCLEOTIDE SEQUENCE [LARGE SCALE GENOMIC DNA]</scope>
</reference>
<comment type="caution">
    <text evidence="1">The sequence shown here is derived from an EMBL/GenBank/DDBJ whole genome shotgun (WGS) entry which is preliminary data.</text>
</comment>
<dbReference type="EMBL" id="BPLR01005067">
    <property type="protein sequence ID" value="GIX99590.1"/>
    <property type="molecule type" value="Genomic_DNA"/>
</dbReference>
<keyword evidence="2" id="KW-1185">Reference proteome</keyword>
<name>A0AAV4PUI2_CAEEX</name>
<organism evidence="1 2">
    <name type="scientific">Caerostris extrusa</name>
    <name type="common">Bark spider</name>
    <name type="synonym">Caerostris bankana</name>
    <dbReference type="NCBI Taxonomy" id="172846"/>
    <lineage>
        <taxon>Eukaryota</taxon>
        <taxon>Metazoa</taxon>
        <taxon>Ecdysozoa</taxon>
        <taxon>Arthropoda</taxon>
        <taxon>Chelicerata</taxon>
        <taxon>Arachnida</taxon>
        <taxon>Araneae</taxon>
        <taxon>Araneomorphae</taxon>
        <taxon>Entelegynae</taxon>
        <taxon>Araneoidea</taxon>
        <taxon>Araneidae</taxon>
        <taxon>Caerostris</taxon>
    </lineage>
</organism>
<dbReference type="AlphaFoldDB" id="A0AAV4PUI2"/>